<feature type="chain" id="PRO_5015139789" evidence="1">
    <location>
        <begin position="21"/>
        <end position="61"/>
    </location>
</feature>
<organism evidence="2">
    <name type="scientific">Rhizophora mucronata</name>
    <name type="common">Asiatic mangrove</name>
    <dbReference type="NCBI Taxonomy" id="61149"/>
    <lineage>
        <taxon>Eukaryota</taxon>
        <taxon>Viridiplantae</taxon>
        <taxon>Streptophyta</taxon>
        <taxon>Embryophyta</taxon>
        <taxon>Tracheophyta</taxon>
        <taxon>Spermatophyta</taxon>
        <taxon>Magnoliopsida</taxon>
        <taxon>eudicotyledons</taxon>
        <taxon>Gunneridae</taxon>
        <taxon>Pentapetalae</taxon>
        <taxon>rosids</taxon>
        <taxon>fabids</taxon>
        <taxon>Malpighiales</taxon>
        <taxon>Rhizophoraceae</taxon>
        <taxon>Rhizophora</taxon>
    </lineage>
</organism>
<evidence type="ECO:0000313" key="2">
    <source>
        <dbReference type="EMBL" id="MBX68824.1"/>
    </source>
</evidence>
<evidence type="ECO:0000256" key="1">
    <source>
        <dbReference type="SAM" id="SignalP"/>
    </source>
</evidence>
<protein>
    <submittedName>
        <fullName evidence="2">Uncharacterized protein</fullName>
    </submittedName>
</protein>
<keyword evidence="1" id="KW-0732">Signal</keyword>
<proteinExistence type="predicted"/>
<dbReference type="AlphaFoldDB" id="A0A2P2QPM9"/>
<name>A0A2P2QPM9_RHIMU</name>
<reference evidence="2" key="1">
    <citation type="submission" date="2018-02" db="EMBL/GenBank/DDBJ databases">
        <title>Rhizophora mucronata_Transcriptome.</title>
        <authorList>
            <person name="Meera S.P."/>
            <person name="Sreeshan A."/>
            <person name="Augustine A."/>
        </authorList>
    </citation>
    <scope>NUCLEOTIDE SEQUENCE</scope>
    <source>
        <tissue evidence="2">Leaf</tissue>
    </source>
</reference>
<accession>A0A2P2QPM9</accession>
<feature type="signal peptide" evidence="1">
    <location>
        <begin position="1"/>
        <end position="20"/>
    </location>
</feature>
<dbReference type="EMBL" id="GGEC01088340">
    <property type="protein sequence ID" value="MBX68824.1"/>
    <property type="molecule type" value="Transcribed_RNA"/>
</dbReference>
<sequence length="61" mass="6952">MRSFWVFISFLRSGATSCHGLFKQWTCNVHFRSGLPLAVQEKLPFNAAETTENNISNNVFT</sequence>